<proteinExistence type="inferred from homology"/>
<dbReference type="GO" id="GO:0008270">
    <property type="term" value="F:zinc ion binding"/>
    <property type="evidence" value="ECO:0007669"/>
    <property type="project" value="UniProtKB-UniRule"/>
</dbReference>
<evidence type="ECO:0000256" key="5">
    <source>
        <dbReference type="ARBA" id="ARBA00022833"/>
    </source>
</evidence>
<dbReference type="GO" id="GO:0071244">
    <property type="term" value="P:cellular response to carbon dioxide"/>
    <property type="evidence" value="ECO:0007669"/>
    <property type="project" value="TreeGrafter"/>
</dbReference>
<dbReference type="Proteomes" id="UP000541154">
    <property type="component" value="Unassembled WGS sequence"/>
</dbReference>
<dbReference type="FunFam" id="3.40.1050.10:FF:000001">
    <property type="entry name" value="Carbonic anhydrase"/>
    <property type="match status" value="1"/>
</dbReference>
<comment type="cofactor">
    <cofactor evidence="9">
        <name>Zn(2+)</name>
        <dbReference type="ChEBI" id="CHEBI:29105"/>
    </cofactor>
    <text evidence="9">Binds 1 zinc ion per subunit.</text>
</comment>
<evidence type="ECO:0000256" key="2">
    <source>
        <dbReference type="ARBA" id="ARBA00012925"/>
    </source>
</evidence>
<keyword evidence="6 10" id="KW-0456">Lyase</keyword>
<name>A0A8H6EBE8_PETAA</name>
<comment type="similarity">
    <text evidence="1 10">Belongs to the beta-class carbonic anhydrase family.</text>
</comment>
<evidence type="ECO:0000256" key="8">
    <source>
        <dbReference type="ARBA" id="ARBA00048348"/>
    </source>
</evidence>
<dbReference type="SMART" id="SM00947">
    <property type="entry name" value="Pro_CA"/>
    <property type="match status" value="1"/>
</dbReference>
<comment type="function">
    <text evidence="10">Reversible hydration of carbon dioxide.</text>
</comment>
<evidence type="ECO:0000256" key="10">
    <source>
        <dbReference type="RuleBase" id="RU003956"/>
    </source>
</evidence>
<reference evidence="11 12" key="1">
    <citation type="submission" date="2019-04" db="EMBL/GenBank/DDBJ databases">
        <title>Aspergillus burnettii sp. nov., novel species from soil in southeast Queensland.</title>
        <authorList>
            <person name="Gilchrist C.L.M."/>
            <person name="Pitt J.I."/>
            <person name="Lange L."/>
            <person name="Lacey H.J."/>
            <person name="Vuong D."/>
            <person name="Midgley D.J."/>
            <person name="Greenfield P."/>
            <person name="Bradbury M."/>
            <person name="Lacey E."/>
            <person name="Busk P.K."/>
            <person name="Pilgaard B."/>
            <person name="Chooi Y.H."/>
            <person name="Piggott A.M."/>
        </authorList>
    </citation>
    <scope>NUCLEOTIDE SEQUENCE [LARGE SCALE GENOMIC DNA]</scope>
    <source>
        <strain evidence="11 12">FRR 5400</strain>
    </source>
</reference>
<dbReference type="Pfam" id="PF00484">
    <property type="entry name" value="Pro_CA"/>
    <property type="match status" value="1"/>
</dbReference>
<keyword evidence="4 9" id="KW-0479">Metal-binding</keyword>
<protein>
    <recommendedName>
        <fullName evidence="3 10">Carbonic anhydrase</fullName>
        <ecNumber evidence="2 10">4.2.1.1</ecNumber>
    </recommendedName>
    <alternativeName>
        <fullName evidence="7 10">Carbonate dehydratase</fullName>
    </alternativeName>
</protein>
<dbReference type="InterPro" id="IPR036874">
    <property type="entry name" value="Carbonic_anhydrase_sf"/>
</dbReference>
<keyword evidence="12" id="KW-1185">Reference proteome</keyword>
<feature type="binding site" evidence="9">
    <location>
        <position position="174"/>
    </location>
    <ligand>
        <name>Zn(2+)</name>
        <dbReference type="ChEBI" id="CHEBI:29105"/>
    </ligand>
</feature>
<dbReference type="GO" id="GO:0004089">
    <property type="term" value="F:carbonate dehydratase activity"/>
    <property type="evidence" value="ECO:0007669"/>
    <property type="project" value="UniProtKB-UniRule"/>
</dbReference>
<dbReference type="GO" id="GO:0005737">
    <property type="term" value="C:cytoplasm"/>
    <property type="evidence" value="ECO:0007669"/>
    <property type="project" value="TreeGrafter"/>
</dbReference>
<comment type="catalytic activity">
    <reaction evidence="8 10">
        <text>hydrogencarbonate + H(+) = CO2 + H2O</text>
        <dbReference type="Rhea" id="RHEA:10748"/>
        <dbReference type="ChEBI" id="CHEBI:15377"/>
        <dbReference type="ChEBI" id="CHEBI:15378"/>
        <dbReference type="ChEBI" id="CHEBI:16526"/>
        <dbReference type="ChEBI" id="CHEBI:17544"/>
        <dbReference type="EC" id="4.2.1.1"/>
    </reaction>
</comment>
<evidence type="ECO:0000256" key="7">
    <source>
        <dbReference type="ARBA" id="ARBA00031969"/>
    </source>
</evidence>
<dbReference type="InterPro" id="IPR001765">
    <property type="entry name" value="Carbonic_anhydrase"/>
</dbReference>
<dbReference type="SUPFAM" id="SSF53056">
    <property type="entry name" value="beta-carbonic anhydrase, cab"/>
    <property type="match status" value="1"/>
</dbReference>
<dbReference type="GO" id="GO:0015976">
    <property type="term" value="P:carbon utilization"/>
    <property type="evidence" value="ECO:0007669"/>
    <property type="project" value="InterPro"/>
</dbReference>
<dbReference type="PANTHER" id="PTHR11002">
    <property type="entry name" value="CARBONIC ANHYDRASE"/>
    <property type="match status" value="1"/>
</dbReference>
<dbReference type="EC" id="4.2.1.1" evidence="2 10"/>
<dbReference type="Gene3D" id="3.40.1050.10">
    <property type="entry name" value="Carbonic anhydrase"/>
    <property type="match status" value="1"/>
</dbReference>
<dbReference type="InterPro" id="IPR015892">
    <property type="entry name" value="Carbonic_anhydrase_CS"/>
</dbReference>
<sequence>MMNIARLVPRPQSFSHPLVAVWEFPGYRGSVHLPSVRGRANPVTSHLQRLSLSTSASLSCDKHTMSQAETNYSPDRFTSALQQNKEWAAKTAQEHPELFPTLANGQHPEILWIGCSDSRCPETVVLGLKPGDVFVHRNIANILHAGDLSSGAVIEYAVRHLRVNHIVLSGHTKCGGIAAALGNKQLGILDPWLLPLRQIREQNLALLQTLTPEDATVKMAELNVREGVKLLKSKSVVLEAMQERGLQVHGLIYDVACGVLRDIDTKDSEEEIKRRLVAFKTEA</sequence>
<dbReference type="PANTHER" id="PTHR11002:SF76">
    <property type="entry name" value="CARBONIC ANHYDRASE"/>
    <property type="match status" value="1"/>
</dbReference>
<evidence type="ECO:0000256" key="1">
    <source>
        <dbReference type="ARBA" id="ARBA00006217"/>
    </source>
</evidence>
<keyword evidence="5 9" id="KW-0862">Zinc</keyword>
<feature type="binding site" evidence="9">
    <location>
        <position position="115"/>
    </location>
    <ligand>
        <name>Zn(2+)</name>
        <dbReference type="ChEBI" id="CHEBI:29105"/>
    </ligand>
</feature>
<evidence type="ECO:0000256" key="6">
    <source>
        <dbReference type="ARBA" id="ARBA00023239"/>
    </source>
</evidence>
<organism evidence="11 12">
    <name type="scientific">Petromyces alliaceus</name>
    <name type="common">Aspergillus alliaceus</name>
    <dbReference type="NCBI Taxonomy" id="209559"/>
    <lineage>
        <taxon>Eukaryota</taxon>
        <taxon>Fungi</taxon>
        <taxon>Dikarya</taxon>
        <taxon>Ascomycota</taxon>
        <taxon>Pezizomycotina</taxon>
        <taxon>Eurotiomycetes</taxon>
        <taxon>Eurotiomycetidae</taxon>
        <taxon>Eurotiales</taxon>
        <taxon>Aspergillaceae</taxon>
        <taxon>Aspergillus</taxon>
        <taxon>Aspergillus subgen. Circumdati</taxon>
    </lineage>
</organism>
<dbReference type="CDD" id="cd00883">
    <property type="entry name" value="beta_CA_cladeA"/>
    <property type="match status" value="1"/>
</dbReference>
<evidence type="ECO:0000256" key="4">
    <source>
        <dbReference type="ARBA" id="ARBA00022723"/>
    </source>
</evidence>
<dbReference type="PROSITE" id="PS00705">
    <property type="entry name" value="PROK_CO2_ANHYDRASE_2"/>
    <property type="match status" value="1"/>
</dbReference>
<evidence type="ECO:0000313" key="12">
    <source>
        <dbReference type="Proteomes" id="UP000541154"/>
    </source>
</evidence>
<accession>A0A8H6EBE8</accession>
<evidence type="ECO:0000256" key="3">
    <source>
        <dbReference type="ARBA" id="ARBA00014628"/>
    </source>
</evidence>
<comment type="caution">
    <text evidence="11">The sequence shown here is derived from an EMBL/GenBank/DDBJ whole genome shotgun (WGS) entry which is preliminary data.</text>
</comment>
<gene>
    <name evidence="11" type="ORF">ETB97_006967</name>
</gene>
<feature type="binding site" evidence="9">
    <location>
        <position position="171"/>
    </location>
    <ligand>
        <name>Zn(2+)</name>
        <dbReference type="ChEBI" id="CHEBI:29105"/>
    </ligand>
</feature>
<dbReference type="AlphaFoldDB" id="A0A8H6EBE8"/>
<evidence type="ECO:0000313" key="11">
    <source>
        <dbReference type="EMBL" id="KAF5864690.1"/>
    </source>
</evidence>
<evidence type="ECO:0000256" key="9">
    <source>
        <dbReference type="PIRSR" id="PIRSR601765-1"/>
    </source>
</evidence>
<dbReference type="EMBL" id="SPNV01000030">
    <property type="protein sequence ID" value="KAF5864690.1"/>
    <property type="molecule type" value="Genomic_DNA"/>
</dbReference>
<feature type="binding site" evidence="9">
    <location>
        <position position="117"/>
    </location>
    <ligand>
        <name>Zn(2+)</name>
        <dbReference type="ChEBI" id="CHEBI:29105"/>
    </ligand>
</feature>
<dbReference type="GO" id="GO:0034599">
    <property type="term" value="P:cellular response to oxidative stress"/>
    <property type="evidence" value="ECO:0007669"/>
    <property type="project" value="TreeGrafter"/>
</dbReference>